<organism evidence="1 2">
    <name type="scientific">Trichoglossum hirsutum</name>
    <dbReference type="NCBI Taxonomy" id="265104"/>
    <lineage>
        <taxon>Eukaryota</taxon>
        <taxon>Fungi</taxon>
        <taxon>Dikarya</taxon>
        <taxon>Ascomycota</taxon>
        <taxon>Pezizomycotina</taxon>
        <taxon>Geoglossomycetes</taxon>
        <taxon>Geoglossales</taxon>
        <taxon>Geoglossaceae</taxon>
        <taxon>Trichoglossum</taxon>
    </lineage>
</organism>
<evidence type="ECO:0000313" key="2">
    <source>
        <dbReference type="Proteomes" id="UP000750711"/>
    </source>
</evidence>
<reference evidence="1" key="1">
    <citation type="submission" date="2021-03" db="EMBL/GenBank/DDBJ databases">
        <title>Comparative genomics and phylogenomic investigation of the class Geoglossomycetes provide insights into ecological specialization and systematics.</title>
        <authorList>
            <person name="Melie T."/>
            <person name="Pirro S."/>
            <person name="Miller A.N."/>
            <person name="Quandt A."/>
        </authorList>
    </citation>
    <scope>NUCLEOTIDE SEQUENCE</scope>
    <source>
        <strain evidence="1">CAQ_001_2017</strain>
    </source>
</reference>
<gene>
    <name evidence="1" type="ORF">GP486_002778</name>
</gene>
<keyword evidence="2" id="KW-1185">Reference proteome</keyword>
<proteinExistence type="predicted"/>
<evidence type="ECO:0000313" key="1">
    <source>
        <dbReference type="EMBL" id="KAH0562538.1"/>
    </source>
</evidence>
<comment type="caution">
    <text evidence="1">The sequence shown here is derived from an EMBL/GenBank/DDBJ whole genome shotgun (WGS) entry which is preliminary data.</text>
</comment>
<dbReference type="AlphaFoldDB" id="A0A9P8RRS8"/>
<sequence length="198" mass="23172">MACRPEGHLNRRETLCQKAEQEDRLVPTRAEFQEMLKNPDALYKDIIELIEKSRDFHAHRDNYREQLFEVKQIMQYSRTIGSMPAPSEGRRFTKLPDLPLFNGSMKDGVMYDNWLIQVENKLRGNADVYPTKDLKIIYVAGQVSGDALTLISSHLWAMNRHAYGTIDELYEYLEELYGNPNKKRNARQAFKDLAMRKE</sequence>
<accession>A0A9P8RRS8</accession>
<protein>
    <submittedName>
        <fullName evidence="1">Uncharacterized protein</fullName>
    </submittedName>
</protein>
<dbReference type="Proteomes" id="UP000750711">
    <property type="component" value="Unassembled WGS sequence"/>
</dbReference>
<dbReference type="EMBL" id="JAGHQM010000330">
    <property type="protein sequence ID" value="KAH0562538.1"/>
    <property type="molecule type" value="Genomic_DNA"/>
</dbReference>
<name>A0A9P8RRS8_9PEZI</name>